<dbReference type="InterPro" id="IPR006531">
    <property type="entry name" value="Gp5/Vgr_OB"/>
</dbReference>
<protein>
    <submittedName>
        <fullName evidence="5">Type VI secretion system Vgr family protein</fullName>
    </submittedName>
</protein>
<dbReference type="Gene3D" id="2.30.110.50">
    <property type="match status" value="1"/>
</dbReference>
<evidence type="ECO:0000256" key="1">
    <source>
        <dbReference type="ARBA" id="ARBA00005558"/>
    </source>
</evidence>
<dbReference type="InterPro" id="IPR006533">
    <property type="entry name" value="T6SS_Vgr_RhsGE"/>
</dbReference>
<dbReference type="Gene3D" id="3.55.50.10">
    <property type="entry name" value="Baseplate protein-like domains"/>
    <property type="match status" value="1"/>
</dbReference>
<dbReference type="NCBIfam" id="TIGR01646">
    <property type="entry name" value="vgr_GE"/>
    <property type="match status" value="1"/>
</dbReference>
<dbReference type="SUPFAM" id="SSF69279">
    <property type="entry name" value="Phage tail proteins"/>
    <property type="match status" value="2"/>
</dbReference>
<sequence length="864" mass="94037">MNALSDFLRLPRDLITDNRPLRLRIDHPRMLLEDVLLPQRVEGVESICGGFEYRVLCVALDAYLPLKEFIALPAAIDFVTDTGELRTVAGIVTQAASGDSDGGLASYQLVIRDALAVMEKRINTRIFRNKNEVDIVRLLVGEWQHMSQVLATQFRLEVDPMVGMADYPQREFTMQHNESDAAFIRRLLKRRGINWHFAPDAAREYVAHCMVLWNHADSCRPNAAGTVRYHRDGATEERDSITSWNGVRTLQPASVTRHSWNYAEPYAQALMSVTAESHVRNSFAGVSATLNDYQVVMPHAGDSHGDLMALGTLAMRRHDYETKCFQGEGSVRAFRAGEYFTLADHAEIDRHAPDEREFIITELHVTAHNNLQRQLAARVEGMFQRSRWSSADMAGEQRSKIRFTAVRRGIDIVPAYDVRTDLPVVHTQSAVVVGPEGEDVYCDEQGRVKVRFPGTREQDHTHAYGTSGASDTERDSAWIRVASSWAGEGPVPINQCGALSLPRVGSEVLVTFLGGDPDKPVIVGQLYNGKGHPPALSVNGTLPGNRYLSGMRSKEVRQGGRGNQLRFDDTAGQISAQLASDHAASQLNLGYLTQPRRAGFGEERGQGAELRSEKHVAVRGIEGVLVTAESSDSKTGRHVERPDLLRIAEGLEKLAKELAARATDHAGDKPDGDALAQLFQSVRELEQQGRPVVALSGPAGIVAGSGANIALGASTDIDVVSAKSTHIAAGETATIRAAQGLSLFANEGGAKLTAASGKVTIQAQDEQLGLLAKKVLDIISTTDWITIKAKKGVRINGGGTELELSAGGIKGYTSGKHHMYAADHQTFPGQDKPQQFPGETPVHKVCVPCLLIAAQAHSPFAPSK</sequence>
<proteinExistence type="inferred from homology"/>
<dbReference type="InterPro" id="IPR018769">
    <property type="entry name" value="VgrG2_DUF2345"/>
</dbReference>
<gene>
    <name evidence="5" type="ORF">E7V67_025470</name>
</gene>
<organism evidence="5 6">
    <name type="scientific">[Empedobacter] haloabium</name>
    <dbReference type="NCBI Taxonomy" id="592317"/>
    <lineage>
        <taxon>Bacteria</taxon>
        <taxon>Pseudomonadati</taxon>
        <taxon>Pseudomonadota</taxon>
        <taxon>Betaproteobacteria</taxon>
        <taxon>Burkholderiales</taxon>
        <taxon>Oxalobacteraceae</taxon>
        <taxon>Telluria group</taxon>
        <taxon>Telluria group incertae sedis</taxon>
    </lineage>
</organism>
<dbReference type="SUPFAM" id="SSF69255">
    <property type="entry name" value="gp5 N-terminal domain-like"/>
    <property type="match status" value="1"/>
</dbReference>
<dbReference type="SUPFAM" id="SSF69349">
    <property type="entry name" value="Phage fibre proteins"/>
    <property type="match status" value="1"/>
</dbReference>
<dbReference type="Pfam" id="PF10106">
    <property type="entry name" value="DUF2345"/>
    <property type="match status" value="1"/>
</dbReference>
<name>A0ABZ1UK15_9BURK</name>
<dbReference type="Proteomes" id="UP000321323">
    <property type="component" value="Chromosome"/>
</dbReference>
<evidence type="ECO:0000313" key="5">
    <source>
        <dbReference type="EMBL" id="WUR12999.1"/>
    </source>
</evidence>
<dbReference type="Gene3D" id="2.40.50.230">
    <property type="entry name" value="Gp5 N-terminal domain"/>
    <property type="match status" value="1"/>
</dbReference>
<dbReference type="Gene3D" id="4.10.220.110">
    <property type="match status" value="1"/>
</dbReference>
<dbReference type="InterPro" id="IPR017847">
    <property type="entry name" value="T6SS_RhsGE_Vgr_subset"/>
</dbReference>
<accession>A0ABZ1UK15</accession>
<dbReference type="NCBIfam" id="TIGR03361">
    <property type="entry name" value="VI_Rhs_Vgr"/>
    <property type="match status" value="1"/>
</dbReference>
<evidence type="ECO:0000259" key="2">
    <source>
        <dbReference type="Pfam" id="PF04717"/>
    </source>
</evidence>
<dbReference type="InterPro" id="IPR028244">
    <property type="entry name" value="T6SS_Rhs_Vgr_dom"/>
</dbReference>
<feature type="domain" description="DUF2345" evidence="3">
    <location>
        <begin position="684"/>
        <end position="826"/>
    </location>
</feature>
<evidence type="ECO:0000259" key="4">
    <source>
        <dbReference type="Pfam" id="PF13296"/>
    </source>
</evidence>
<comment type="similarity">
    <text evidence="1">Belongs to the VgrG protein family.</text>
</comment>
<evidence type="ECO:0000259" key="3">
    <source>
        <dbReference type="Pfam" id="PF10106"/>
    </source>
</evidence>
<keyword evidence="6" id="KW-1185">Reference proteome</keyword>
<dbReference type="Pfam" id="PF05954">
    <property type="entry name" value="Phage_GPD"/>
    <property type="match status" value="1"/>
</dbReference>
<dbReference type="EMBL" id="CP136508">
    <property type="protein sequence ID" value="WUR12999.1"/>
    <property type="molecule type" value="Genomic_DNA"/>
</dbReference>
<reference evidence="5 6" key="1">
    <citation type="journal article" date="2019" name="Int. J. Syst. Evol. Microbiol.">
        <title>The Draft Whole-Genome Sequence of the Antibiotic Producer Empedobacter haloabium ATCC 31962 Provides Indications for Its Taxonomic Reclassification.</title>
        <authorList>
            <person name="Miess H."/>
            <person name="Arlt P."/>
            <person name="Apel A.K."/>
            <person name="Weber T."/>
            <person name="Nieselt K."/>
            <person name="Hanssen F."/>
            <person name="Czemmel S."/>
            <person name="Nahnsen S."/>
            <person name="Gross H."/>
        </authorList>
    </citation>
    <scope>NUCLEOTIDE SEQUENCE [LARGE SCALE GENOMIC DNA]</scope>
    <source>
        <strain evidence="5 6">ATCC 31962</strain>
    </source>
</reference>
<dbReference type="Pfam" id="PF13296">
    <property type="entry name" value="T6SS_Vgr"/>
    <property type="match status" value="1"/>
</dbReference>
<dbReference type="Pfam" id="PF04717">
    <property type="entry name" value="Phage_base_V"/>
    <property type="match status" value="1"/>
</dbReference>
<feature type="domain" description="Gp5/Type VI secretion system Vgr protein OB-fold" evidence="2">
    <location>
        <begin position="471"/>
        <end position="527"/>
    </location>
</feature>
<dbReference type="InterPro" id="IPR037026">
    <property type="entry name" value="Vgr_OB-fold_dom_sf"/>
</dbReference>
<feature type="domain" description="Putative type VI secretion system Rhs element associated Vgr" evidence="4">
    <location>
        <begin position="556"/>
        <end position="662"/>
    </location>
</feature>
<evidence type="ECO:0000313" key="6">
    <source>
        <dbReference type="Proteomes" id="UP000321323"/>
    </source>
</evidence>